<evidence type="ECO:0000259" key="3">
    <source>
        <dbReference type="Pfam" id="PF16344"/>
    </source>
</evidence>
<evidence type="ECO:0000259" key="2">
    <source>
        <dbReference type="Pfam" id="PF04773"/>
    </source>
</evidence>
<reference evidence="5" key="1">
    <citation type="submission" date="2016-04" db="EMBL/GenBank/DDBJ databases">
        <authorList>
            <person name="Chen L."/>
            <person name="Zhuang W."/>
            <person name="Wang G."/>
        </authorList>
    </citation>
    <scope>NUCLEOTIDE SEQUENCE [LARGE SCALE GENOMIC DNA]</scope>
    <source>
        <strain evidence="5">208</strain>
    </source>
</reference>
<dbReference type="InterPro" id="IPR012373">
    <property type="entry name" value="Ferrdict_sens_TM"/>
</dbReference>
<dbReference type="AlphaFoldDB" id="A0A1V9GAJ0"/>
<dbReference type="Pfam" id="PF04773">
    <property type="entry name" value="FecR"/>
    <property type="match status" value="1"/>
</dbReference>
<feature type="domain" description="Protein FecR C-terminal" evidence="3">
    <location>
        <begin position="341"/>
        <end position="405"/>
    </location>
</feature>
<comment type="caution">
    <text evidence="4">The sequence shown here is derived from an EMBL/GenBank/DDBJ whole genome shotgun (WGS) entry which is preliminary data.</text>
</comment>
<proteinExistence type="predicted"/>
<dbReference type="Gene3D" id="3.55.50.30">
    <property type="match status" value="1"/>
</dbReference>
<accession>A0A1V9GAJ0</accession>
<dbReference type="Pfam" id="PF16344">
    <property type="entry name" value="FecR_C"/>
    <property type="match status" value="1"/>
</dbReference>
<organism evidence="4 5">
    <name type="scientific">Niastella populi</name>
    <dbReference type="NCBI Taxonomy" id="550983"/>
    <lineage>
        <taxon>Bacteria</taxon>
        <taxon>Pseudomonadati</taxon>
        <taxon>Bacteroidota</taxon>
        <taxon>Chitinophagia</taxon>
        <taxon>Chitinophagales</taxon>
        <taxon>Chitinophagaceae</taxon>
        <taxon>Niastella</taxon>
    </lineage>
</organism>
<dbReference type="Gene3D" id="2.60.120.1440">
    <property type="match status" value="1"/>
</dbReference>
<dbReference type="EMBL" id="LWBP01000013">
    <property type="protein sequence ID" value="OQP67681.1"/>
    <property type="molecule type" value="Genomic_DNA"/>
</dbReference>
<dbReference type="PANTHER" id="PTHR30273:SF2">
    <property type="entry name" value="PROTEIN FECR"/>
    <property type="match status" value="1"/>
</dbReference>
<keyword evidence="1" id="KW-0812">Transmembrane</keyword>
<dbReference type="PANTHER" id="PTHR30273">
    <property type="entry name" value="PERIPLASMIC SIGNAL SENSOR AND SIGMA FACTOR ACTIVATOR FECR-RELATED"/>
    <property type="match status" value="1"/>
</dbReference>
<dbReference type="Proteomes" id="UP000192276">
    <property type="component" value="Unassembled WGS sequence"/>
</dbReference>
<evidence type="ECO:0000313" key="5">
    <source>
        <dbReference type="Proteomes" id="UP000192276"/>
    </source>
</evidence>
<dbReference type="OrthoDB" id="1097347at2"/>
<feature type="domain" description="FecR protein" evidence="2">
    <location>
        <begin position="199"/>
        <end position="298"/>
    </location>
</feature>
<evidence type="ECO:0008006" key="6">
    <source>
        <dbReference type="Google" id="ProtNLM"/>
    </source>
</evidence>
<sequence length="413" mass="47183">MEANKIALLIFRYQKNNLQDHEQEELQEWLEQSQENRDFFNRVTANGYQETIAKIDKAAVWQKIVAPSREKQSRKIKFTYQEVIAAAIILLLLSVALYAYIIKNSFDHKYTLKTKDSQDRPKEAGKQISVSSNLLAIPFVRLWNGAIIDLNTLSSIQPLRIGHLQITYANRHIKFDTIPGFGKFDAFTFPFFFFMENSITSPPNYKIHVTLPDGTEITLNEKSTLQFSSPYVTNARRVELSGEAYFKVKPQYLIDVSKVPFFVKANSMEIKVTGTEFNVTADKNNGTVRTTLIEGQIEAIKDTVVRKLVPGQEITLNDRGELTSPKQINVKKAVAWKMSIKYKNASVQEVLKEIERLYGVTIICNETFDNELTITIPPQKTAREALEFIRKLKVANYTIDGKIAIVKKYSPLP</sequence>
<dbReference type="InterPro" id="IPR032508">
    <property type="entry name" value="FecR_C"/>
</dbReference>
<evidence type="ECO:0000256" key="1">
    <source>
        <dbReference type="SAM" id="Phobius"/>
    </source>
</evidence>
<gene>
    <name evidence="4" type="ORF">A4R26_11500</name>
</gene>
<dbReference type="GO" id="GO:0016989">
    <property type="term" value="F:sigma factor antagonist activity"/>
    <property type="evidence" value="ECO:0007669"/>
    <property type="project" value="TreeGrafter"/>
</dbReference>
<keyword evidence="1" id="KW-1133">Transmembrane helix</keyword>
<dbReference type="RefSeq" id="WP_081160883.1">
    <property type="nucleotide sequence ID" value="NZ_LWBP01000013.1"/>
</dbReference>
<keyword evidence="1" id="KW-0472">Membrane</keyword>
<protein>
    <recommendedName>
        <fullName evidence="6">FecR protein domain-containing protein</fullName>
    </recommendedName>
</protein>
<evidence type="ECO:0000313" key="4">
    <source>
        <dbReference type="EMBL" id="OQP67681.1"/>
    </source>
</evidence>
<dbReference type="STRING" id="550983.A4R26_11500"/>
<name>A0A1V9GAJ0_9BACT</name>
<feature type="transmembrane region" description="Helical" evidence="1">
    <location>
        <begin position="78"/>
        <end position="101"/>
    </location>
</feature>
<keyword evidence="5" id="KW-1185">Reference proteome</keyword>
<dbReference type="InterPro" id="IPR006860">
    <property type="entry name" value="FecR"/>
</dbReference>